<evidence type="ECO:0000313" key="1">
    <source>
        <dbReference type="EMBL" id="KAG9460988.1"/>
    </source>
</evidence>
<dbReference type="EMBL" id="WNTK01031469">
    <property type="protein sequence ID" value="KAG9460988.1"/>
    <property type="molecule type" value="Genomic_DNA"/>
</dbReference>
<gene>
    <name evidence="1" type="ORF">GDO78_018484</name>
</gene>
<dbReference type="Proteomes" id="UP000770717">
    <property type="component" value="Unassembled WGS sequence"/>
</dbReference>
<dbReference type="AlphaFoldDB" id="A0A8J6E7S5"/>
<organism evidence="1 2">
    <name type="scientific">Eleutherodactylus coqui</name>
    <name type="common">Puerto Rican coqui</name>
    <dbReference type="NCBI Taxonomy" id="57060"/>
    <lineage>
        <taxon>Eukaryota</taxon>
        <taxon>Metazoa</taxon>
        <taxon>Chordata</taxon>
        <taxon>Craniata</taxon>
        <taxon>Vertebrata</taxon>
        <taxon>Euteleostomi</taxon>
        <taxon>Amphibia</taxon>
        <taxon>Batrachia</taxon>
        <taxon>Anura</taxon>
        <taxon>Neobatrachia</taxon>
        <taxon>Hyloidea</taxon>
        <taxon>Eleutherodactylidae</taxon>
        <taxon>Eleutherodactylinae</taxon>
        <taxon>Eleutherodactylus</taxon>
        <taxon>Eleutherodactylus</taxon>
    </lineage>
</organism>
<name>A0A8J6E7S5_ELECQ</name>
<comment type="caution">
    <text evidence="1">The sequence shown here is derived from an EMBL/GenBank/DDBJ whole genome shotgun (WGS) entry which is preliminary data.</text>
</comment>
<sequence length="79" mass="9277">MSFIRVDKHDCLWFKTYNKKEYTVFTTEPKGLFHTPIPAKHNLVSLIVPDYCPMLTMNTKLDNQQFLTDQIFYVCGGWG</sequence>
<keyword evidence="2" id="KW-1185">Reference proteome</keyword>
<evidence type="ECO:0000313" key="2">
    <source>
        <dbReference type="Proteomes" id="UP000770717"/>
    </source>
</evidence>
<protein>
    <submittedName>
        <fullName evidence="1">Uncharacterized protein</fullName>
    </submittedName>
</protein>
<accession>A0A8J6E7S5</accession>
<proteinExistence type="predicted"/>
<reference evidence="1" key="1">
    <citation type="thesis" date="2020" institute="ProQuest LLC" country="789 East Eisenhower Parkway, Ann Arbor, MI, USA">
        <title>Comparative Genomics and Chromosome Evolution.</title>
        <authorList>
            <person name="Mudd A.B."/>
        </authorList>
    </citation>
    <scope>NUCLEOTIDE SEQUENCE</scope>
    <source>
        <strain evidence="1">HN-11 Male</strain>
        <tissue evidence="1">Kidney and liver</tissue>
    </source>
</reference>